<protein>
    <recommendedName>
        <fullName evidence="4">Tubulin alpha-6 chain</fullName>
    </recommendedName>
</protein>
<keyword evidence="1" id="KW-0812">Transmembrane</keyword>
<keyword evidence="1" id="KW-1133">Transmembrane helix</keyword>
<evidence type="ECO:0008006" key="4">
    <source>
        <dbReference type="Google" id="ProtNLM"/>
    </source>
</evidence>
<accession>A0AAD3XRA0</accession>
<keyword evidence="3" id="KW-1185">Reference proteome</keyword>
<sequence length="212" mass="23973">MASIHVMKSSLSPSLSLGFRELSWFRIGLNSEVCSKRVLRFPRAGIDIQKRLRVCCKFQEGDNQSNGEEPPESLFMKELRRRGINPTSLLEEGNRSTLNEEMKEQEGDRVLAKRNAISTDSDDSLTNQREQSMALNSEGLEGLVPRAKLLLTLGGTFFFGLWPLILMTVAFFSALYLYLGPNFIHDASKTSITPPPQYIDPYVLLQEKRISQ</sequence>
<dbReference type="EMBL" id="BSYO01000013">
    <property type="protein sequence ID" value="GMH13576.1"/>
    <property type="molecule type" value="Genomic_DNA"/>
</dbReference>
<evidence type="ECO:0000313" key="2">
    <source>
        <dbReference type="EMBL" id="GMH13576.1"/>
    </source>
</evidence>
<evidence type="ECO:0000256" key="1">
    <source>
        <dbReference type="SAM" id="Phobius"/>
    </source>
</evidence>
<dbReference type="AlphaFoldDB" id="A0AAD3XRA0"/>
<comment type="caution">
    <text evidence="2">The sequence shown here is derived from an EMBL/GenBank/DDBJ whole genome shotgun (WGS) entry which is preliminary data.</text>
</comment>
<dbReference type="PANTHER" id="PTHR35699:SF1">
    <property type="entry name" value="F2J10.10 PROTEIN"/>
    <property type="match status" value="1"/>
</dbReference>
<evidence type="ECO:0000313" key="3">
    <source>
        <dbReference type="Proteomes" id="UP001279734"/>
    </source>
</evidence>
<name>A0AAD3XRA0_NEPGR</name>
<feature type="transmembrane region" description="Helical" evidence="1">
    <location>
        <begin position="149"/>
        <end position="179"/>
    </location>
</feature>
<reference evidence="2" key="1">
    <citation type="submission" date="2023-05" db="EMBL/GenBank/DDBJ databases">
        <title>Nepenthes gracilis genome sequencing.</title>
        <authorList>
            <person name="Fukushima K."/>
        </authorList>
    </citation>
    <scope>NUCLEOTIDE SEQUENCE</scope>
    <source>
        <strain evidence="2">SING2019-196</strain>
    </source>
</reference>
<dbReference type="PANTHER" id="PTHR35699">
    <property type="entry name" value="F2J10.10 PROTEIN"/>
    <property type="match status" value="1"/>
</dbReference>
<gene>
    <name evidence="2" type="ORF">Nepgr_015417</name>
</gene>
<keyword evidence="1" id="KW-0472">Membrane</keyword>
<dbReference type="Proteomes" id="UP001279734">
    <property type="component" value="Unassembled WGS sequence"/>
</dbReference>
<proteinExistence type="predicted"/>
<organism evidence="2 3">
    <name type="scientific">Nepenthes gracilis</name>
    <name type="common">Slender pitcher plant</name>
    <dbReference type="NCBI Taxonomy" id="150966"/>
    <lineage>
        <taxon>Eukaryota</taxon>
        <taxon>Viridiplantae</taxon>
        <taxon>Streptophyta</taxon>
        <taxon>Embryophyta</taxon>
        <taxon>Tracheophyta</taxon>
        <taxon>Spermatophyta</taxon>
        <taxon>Magnoliopsida</taxon>
        <taxon>eudicotyledons</taxon>
        <taxon>Gunneridae</taxon>
        <taxon>Pentapetalae</taxon>
        <taxon>Caryophyllales</taxon>
        <taxon>Nepenthaceae</taxon>
        <taxon>Nepenthes</taxon>
    </lineage>
</organism>